<dbReference type="EMBL" id="CP003382">
    <property type="protein sequence ID" value="AFZ67415.1"/>
    <property type="molecule type" value="Genomic_DNA"/>
</dbReference>
<gene>
    <name evidence="1" type="ordered locus">Deipe_1908</name>
</gene>
<dbReference type="Proteomes" id="UP000010467">
    <property type="component" value="Chromosome"/>
</dbReference>
<protein>
    <submittedName>
        <fullName evidence="1">Uncharacterized protein</fullName>
    </submittedName>
</protein>
<name>L0A329_DEIPD</name>
<proteinExistence type="predicted"/>
<reference evidence="2" key="1">
    <citation type="submission" date="2012-03" db="EMBL/GenBank/DDBJ databases">
        <title>Complete sequence of chromosome of Deinococcus peraridilitoris DSM 19664.</title>
        <authorList>
            <person name="Lucas S."/>
            <person name="Copeland A."/>
            <person name="Lapidus A."/>
            <person name="Glavina del Rio T."/>
            <person name="Dalin E."/>
            <person name="Tice H."/>
            <person name="Bruce D."/>
            <person name="Goodwin L."/>
            <person name="Pitluck S."/>
            <person name="Peters L."/>
            <person name="Mikhailova N."/>
            <person name="Lu M."/>
            <person name="Kyrpides N."/>
            <person name="Mavromatis K."/>
            <person name="Ivanova N."/>
            <person name="Brettin T."/>
            <person name="Detter J.C."/>
            <person name="Han C."/>
            <person name="Larimer F."/>
            <person name="Land M."/>
            <person name="Hauser L."/>
            <person name="Markowitz V."/>
            <person name="Cheng J.-F."/>
            <person name="Hugenholtz P."/>
            <person name="Woyke T."/>
            <person name="Wu D."/>
            <person name="Pukall R."/>
            <person name="Steenblock K."/>
            <person name="Brambilla E."/>
            <person name="Klenk H.-P."/>
            <person name="Eisen J.A."/>
        </authorList>
    </citation>
    <scope>NUCLEOTIDE SEQUENCE [LARGE SCALE GENOMIC DNA]</scope>
    <source>
        <strain evidence="2">DSM 19664 / LMG 22246 / CIP 109416 / KR-200</strain>
    </source>
</reference>
<keyword evidence="2" id="KW-1185">Reference proteome</keyword>
<evidence type="ECO:0000313" key="1">
    <source>
        <dbReference type="EMBL" id="AFZ67415.1"/>
    </source>
</evidence>
<organism evidence="1 2">
    <name type="scientific">Deinococcus peraridilitoris (strain DSM 19664 / LMG 22246 / CIP 109416 / KR-200)</name>
    <dbReference type="NCBI Taxonomy" id="937777"/>
    <lineage>
        <taxon>Bacteria</taxon>
        <taxon>Thermotogati</taxon>
        <taxon>Deinococcota</taxon>
        <taxon>Deinococci</taxon>
        <taxon>Deinococcales</taxon>
        <taxon>Deinococcaceae</taxon>
        <taxon>Deinococcus</taxon>
    </lineage>
</organism>
<dbReference type="PATRIC" id="fig|937777.3.peg.1908"/>
<accession>L0A329</accession>
<dbReference type="RefSeq" id="WP_015235720.1">
    <property type="nucleotide sequence ID" value="NC_019793.1"/>
</dbReference>
<dbReference type="KEGG" id="dpd:Deipe_1908"/>
<sequence>MTPEDRFWKKVELLLGQDEDTLEKDPVWLQFQELMVAKASPLLASVDLNSPWPLRLAAALHPATPERILASLEKDSLAFVGQLATTRLERQIEPAQLPIPLRVPLHAASQEWWVYSPFGVVDAGWDDFFDFPGHARRLAERVEAGVLRLQEAEAFLDDYFPRWSEMARQLIREEDRDEDEDGDMEDEKPVQLMSLVEHLPSLGTLSGWYPDTCDSVMGDVMYLVEPDLPDIGWSLGFPLLANMTERDILDFQELQIDGKEFLERSEIGSHSSYYSLQIGNFFPGGATCTLTLSPTSIGNSGFDLTGILGLGNFGLGVDCRILAKRALEIAYPKDREILIPWY</sequence>
<dbReference type="AlphaFoldDB" id="L0A329"/>
<evidence type="ECO:0000313" key="2">
    <source>
        <dbReference type="Proteomes" id="UP000010467"/>
    </source>
</evidence>
<dbReference type="HOGENOM" id="CLU_810678_0_0_0"/>